<dbReference type="InterPro" id="IPR036397">
    <property type="entry name" value="RNaseH_sf"/>
</dbReference>
<sequence>MDHKVKTIRSDNRTEFKNRIMNEFYEMKGIRKEFSVARTPQQNGTKANIDAGQAIKKTVHGPQYVLIPLLTFDSQSLKSLEDEVANDARNKSIEVPKKENGVQDPAKESDKNDQENDLRDQEEVLRKQCEQEIIRLFGQGEATNTNSTNRLNTVRSPVNAVSSSFTTIDPGRERVQKNEFESMFGQEKDANCNRIFTHVSIAGSTYVNLGGSIPVNAATLSNRIKKRIVVVKRLLRIVVI</sequence>
<name>A0A699KM27_TANCI</name>
<dbReference type="PANTHER" id="PTHR42648:SF24">
    <property type="entry name" value="INTEGRASE CATALYTIC DOMAIN-CONTAINING PROTEIN"/>
    <property type="match status" value="1"/>
</dbReference>
<evidence type="ECO:0000256" key="1">
    <source>
        <dbReference type="SAM" id="MobiDB-lite"/>
    </source>
</evidence>
<feature type="region of interest" description="Disordered" evidence="1">
    <location>
        <begin position="88"/>
        <end position="120"/>
    </location>
</feature>
<dbReference type="InterPro" id="IPR012337">
    <property type="entry name" value="RNaseH-like_sf"/>
</dbReference>
<gene>
    <name evidence="2" type="ORF">Tci_667445</name>
</gene>
<dbReference type="SUPFAM" id="SSF53098">
    <property type="entry name" value="Ribonuclease H-like"/>
    <property type="match status" value="1"/>
</dbReference>
<reference evidence="2" key="1">
    <citation type="journal article" date="2019" name="Sci. Rep.">
        <title>Draft genome of Tanacetum cinerariifolium, the natural source of mosquito coil.</title>
        <authorList>
            <person name="Yamashiro T."/>
            <person name="Shiraishi A."/>
            <person name="Satake H."/>
            <person name="Nakayama K."/>
        </authorList>
    </citation>
    <scope>NUCLEOTIDE SEQUENCE</scope>
</reference>
<organism evidence="2">
    <name type="scientific">Tanacetum cinerariifolium</name>
    <name type="common">Dalmatian daisy</name>
    <name type="synonym">Chrysanthemum cinerariifolium</name>
    <dbReference type="NCBI Taxonomy" id="118510"/>
    <lineage>
        <taxon>Eukaryota</taxon>
        <taxon>Viridiplantae</taxon>
        <taxon>Streptophyta</taxon>
        <taxon>Embryophyta</taxon>
        <taxon>Tracheophyta</taxon>
        <taxon>Spermatophyta</taxon>
        <taxon>Magnoliopsida</taxon>
        <taxon>eudicotyledons</taxon>
        <taxon>Gunneridae</taxon>
        <taxon>Pentapetalae</taxon>
        <taxon>asterids</taxon>
        <taxon>campanulids</taxon>
        <taxon>Asterales</taxon>
        <taxon>Asteraceae</taxon>
        <taxon>Asteroideae</taxon>
        <taxon>Anthemideae</taxon>
        <taxon>Anthemidinae</taxon>
        <taxon>Tanacetum</taxon>
    </lineage>
</organism>
<protein>
    <submittedName>
        <fullName evidence="2">Putative ribonuclease H-like domain-containing protein</fullName>
    </submittedName>
</protein>
<dbReference type="AlphaFoldDB" id="A0A699KM27"/>
<dbReference type="InterPro" id="IPR039537">
    <property type="entry name" value="Retrotran_Ty1/copia-like"/>
</dbReference>
<dbReference type="PANTHER" id="PTHR42648">
    <property type="entry name" value="TRANSPOSASE, PUTATIVE-RELATED"/>
    <property type="match status" value="1"/>
</dbReference>
<dbReference type="GO" id="GO:0003676">
    <property type="term" value="F:nucleic acid binding"/>
    <property type="evidence" value="ECO:0007669"/>
    <property type="project" value="InterPro"/>
</dbReference>
<accession>A0A699KM27</accession>
<dbReference type="Gene3D" id="3.30.420.10">
    <property type="entry name" value="Ribonuclease H-like superfamily/Ribonuclease H"/>
    <property type="match status" value="1"/>
</dbReference>
<comment type="caution">
    <text evidence="2">The sequence shown here is derived from an EMBL/GenBank/DDBJ whole genome shotgun (WGS) entry which is preliminary data.</text>
</comment>
<dbReference type="EMBL" id="BKCJ010521384">
    <property type="protein sequence ID" value="GFA95473.1"/>
    <property type="molecule type" value="Genomic_DNA"/>
</dbReference>
<proteinExistence type="predicted"/>
<evidence type="ECO:0000313" key="2">
    <source>
        <dbReference type="EMBL" id="GFA95473.1"/>
    </source>
</evidence>